<feature type="transmembrane region" description="Helical" evidence="8">
    <location>
        <begin position="139"/>
        <end position="158"/>
    </location>
</feature>
<proteinExistence type="predicted"/>
<keyword evidence="6 8" id="KW-0472">Membrane</keyword>
<feature type="transmembrane region" description="Helical" evidence="8">
    <location>
        <begin position="309"/>
        <end position="327"/>
    </location>
</feature>
<dbReference type="InterPro" id="IPR036259">
    <property type="entry name" value="MFS_trans_sf"/>
</dbReference>
<feature type="transmembrane region" description="Helical" evidence="8">
    <location>
        <begin position="424"/>
        <end position="442"/>
    </location>
</feature>
<evidence type="ECO:0000256" key="7">
    <source>
        <dbReference type="SAM" id="MobiDB-lite"/>
    </source>
</evidence>
<evidence type="ECO:0000259" key="9">
    <source>
        <dbReference type="PROSITE" id="PS50850"/>
    </source>
</evidence>
<feature type="transmembrane region" description="Helical" evidence="8">
    <location>
        <begin position="206"/>
        <end position="221"/>
    </location>
</feature>
<evidence type="ECO:0000256" key="1">
    <source>
        <dbReference type="ARBA" id="ARBA00004651"/>
    </source>
</evidence>
<evidence type="ECO:0000313" key="11">
    <source>
        <dbReference type="Proteomes" id="UP000680866"/>
    </source>
</evidence>
<keyword evidence="11" id="KW-1185">Reference proteome</keyword>
<dbReference type="Pfam" id="PF07690">
    <property type="entry name" value="MFS_1"/>
    <property type="match status" value="1"/>
</dbReference>
<dbReference type="InterPro" id="IPR050171">
    <property type="entry name" value="MFS_Transporters"/>
</dbReference>
<keyword evidence="5 8" id="KW-1133">Transmembrane helix</keyword>
<dbReference type="PROSITE" id="PS50850">
    <property type="entry name" value="MFS"/>
    <property type="match status" value="1"/>
</dbReference>
<accession>A0A810MWN6</accession>
<sequence length="631" mass="64226">MTAVMAASRTKSAVTGRAPFVRGRLPDPVTVREAFHLDGRRRWMPGQDRPGCYGGAMSDPARPTAGGVVAKRREASTLLAAALTNGPAELVDFVLPLWAGIALGASATEVGLLVALELAVSVVVRPIAGVLADTRERRYVAGAGALLYGLSCAGYAVAGSMPVAYLAAVLGGVGGALLWVAVRAIVGERLARDTTVYPRLMSAQETGTWVAFVAGLTLLGFVDFRGLFLACAAACLVGAVALFAMPARRAPAGEHGGADVAGAVGLGAVGRRLRPMLLAVVVTMTAEAAIGILLLLHLQRGFDLEVIEIAYVFLPGAIAMSVLPGYLHRFVLRFGRTRVLATASVASAAFAASLSLAPNPWVLAGLWVLSGAAWAAVMPIQQAVIAEASGAQTGRGMGLYESAALVGGVVGSLAGGLLYDGGSWALACLVAAVVILSGALIVPRSVRALGVADVPTVTEPDESDVDANGAATAGGGAVVAPAPGVVPVVPVATRPTEPVSLTRPEPSVPGPSADAPGGARSGGPPVPGATERSAAPEPATAGKPPKTPRQRLVELGQHAALFAAAQVGLAVFGVSWLWDLLTGRLSGLVMRGGVEHDGPAAIAYGVGRIWTIVLVVDVLWTLIQVSRSRRR</sequence>
<organism evidence="10 11">
    <name type="scientific">Polymorphospora rubra</name>
    <dbReference type="NCBI Taxonomy" id="338584"/>
    <lineage>
        <taxon>Bacteria</taxon>
        <taxon>Bacillati</taxon>
        <taxon>Actinomycetota</taxon>
        <taxon>Actinomycetes</taxon>
        <taxon>Micromonosporales</taxon>
        <taxon>Micromonosporaceae</taxon>
        <taxon>Polymorphospora</taxon>
    </lineage>
</organism>
<reference evidence="10" key="1">
    <citation type="submission" date="2020-08" db="EMBL/GenBank/DDBJ databases">
        <title>Whole genome shotgun sequence of Polymorphospora rubra NBRC 101157.</title>
        <authorList>
            <person name="Komaki H."/>
            <person name="Tamura T."/>
        </authorList>
    </citation>
    <scope>NUCLEOTIDE SEQUENCE</scope>
    <source>
        <strain evidence="10">NBRC 101157</strain>
    </source>
</reference>
<name>A0A810MWN6_9ACTN</name>
<dbReference type="SUPFAM" id="SSF103473">
    <property type="entry name" value="MFS general substrate transporter"/>
    <property type="match status" value="1"/>
</dbReference>
<feature type="transmembrane region" description="Helical" evidence="8">
    <location>
        <begin position="227"/>
        <end position="245"/>
    </location>
</feature>
<dbReference type="Proteomes" id="UP000680866">
    <property type="component" value="Chromosome"/>
</dbReference>
<evidence type="ECO:0000256" key="6">
    <source>
        <dbReference type="ARBA" id="ARBA00023136"/>
    </source>
</evidence>
<feature type="transmembrane region" description="Helical" evidence="8">
    <location>
        <begin position="164"/>
        <end position="186"/>
    </location>
</feature>
<evidence type="ECO:0000313" key="10">
    <source>
        <dbReference type="EMBL" id="BCJ64033.1"/>
    </source>
</evidence>
<feature type="transmembrane region" description="Helical" evidence="8">
    <location>
        <begin position="364"/>
        <end position="386"/>
    </location>
</feature>
<dbReference type="PANTHER" id="PTHR23517">
    <property type="entry name" value="RESISTANCE PROTEIN MDTM, PUTATIVE-RELATED-RELATED"/>
    <property type="match status" value="1"/>
</dbReference>
<dbReference type="PANTHER" id="PTHR23517:SF3">
    <property type="entry name" value="INTEGRAL MEMBRANE TRANSPORT PROTEIN"/>
    <property type="match status" value="1"/>
</dbReference>
<dbReference type="CDD" id="cd17325">
    <property type="entry name" value="MFS_MdtG_SLC18_like"/>
    <property type="match status" value="1"/>
</dbReference>
<evidence type="ECO:0000256" key="8">
    <source>
        <dbReference type="SAM" id="Phobius"/>
    </source>
</evidence>
<feature type="transmembrane region" description="Helical" evidence="8">
    <location>
        <begin position="339"/>
        <end position="358"/>
    </location>
</feature>
<dbReference type="InterPro" id="IPR020846">
    <property type="entry name" value="MFS_dom"/>
</dbReference>
<feature type="transmembrane region" description="Helical" evidence="8">
    <location>
        <begin position="601"/>
        <end position="623"/>
    </location>
</feature>
<feature type="transmembrane region" description="Helical" evidence="8">
    <location>
        <begin position="97"/>
        <end position="127"/>
    </location>
</feature>
<evidence type="ECO:0000256" key="4">
    <source>
        <dbReference type="ARBA" id="ARBA00022692"/>
    </source>
</evidence>
<dbReference type="KEGG" id="pry:Prubr_10540"/>
<keyword evidence="3" id="KW-1003">Cell membrane</keyword>
<dbReference type="GO" id="GO:0022857">
    <property type="term" value="F:transmembrane transporter activity"/>
    <property type="evidence" value="ECO:0007669"/>
    <property type="project" value="InterPro"/>
</dbReference>
<feature type="region of interest" description="Disordered" evidence="7">
    <location>
        <begin position="496"/>
        <end position="548"/>
    </location>
</feature>
<evidence type="ECO:0000256" key="3">
    <source>
        <dbReference type="ARBA" id="ARBA00022475"/>
    </source>
</evidence>
<dbReference type="AlphaFoldDB" id="A0A810MWN6"/>
<feature type="transmembrane region" description="Helical" evidence="8">
    <location>
        <begin position="559"/>
        <end position="581"/>
    </location>
</feature>
<keyword evidence="2" id="KW-0813">Transport</keyword>
<protein>
    <recommendedName>
        <fullName evidence="9">Major facilitator superfamily (MFS) profile domain-containing protein</fullName>
    </recommendedName>
</protein>
<dbReference type="GO" id="GO:0005886">
    <property type="term" value="C:plasma membrane"/>
    <property type="evidence" value="ECO:0007669"/>
    <property type="project" value="UniProtKB-SubCell"/>
</dbReference>
<keyword evidence="4 8" id="KW-0812">Transmembrane</keyword>
<feature type="domain" description="Major facilitator superfamily (MFS) profile" evidence="9">
    <location>
        <begin position="73"/>
        <end position="446"/>
    </location>
</feature>
<evidence type="ECO:0000256" key="5">
    <source>
        <dbReference type="ARBA" id="ARBA00022989"/>
    </source>
</evidence>
<comment type="subcellular location">
    <subcellularLocation>
        <location evidence="1">Cell membrane</location>
        <topology evidence="1">Multi-pass membrane protein</topology>
    </subcellularLocation>
</comment>
<evidence type="ECO:0000256" key="2">
    <source>
        <dbReference type="ARBA" id="ARBA00022448"/>
    </source>
</evidence>
<feature type="transmembrane region" description="Helical" evidence="8">
    <location>
        <begin position="276"/>
        <end position="297"/>
    </location>
</feature>
<dbReference type="Gene3D" id="1.20.1250.20">
    <property type="entry name" value="MFS general substrate transporter like domains"/>
    <property type="match status" value="2"/>
</dbReference>
<dbReference type="InterPro" id="IPR011701">
    <property type="entry name" value="MFS"/>
</dbReference>
<feature type="transmembrane region" description="Helical" evidence="8">
    <location>
        <begin position="398"/>
        <end position="418"/>
    </location>
</feature>
<dbReference type="EMBL" id="AP023359">
    <property type="protein sequence ID" value="BCJ64033.1"/>
    <property type="molecule type" value="Genomic_DNA"/>
</dbReference>
<gene>
    <name evidence="10" type="ORF">Prubr_10540</name>
</gene>